<dbReference type="InterPro" id="IPR006311">
    <property type="entry name" value="TAT_signal"/>
</dbReference>
<feature type="domain" description="Solute-binding protein family 3/N-terminal" evidence="2">
    <location>
        <begin position="51"/>
        <end position="268"/>
    </location>
</feature>
<protein>
    <submittedName>
        <fullName evidence="3">Transporter substrate-binding domain-containing protein</fullName>
    </submittedName>
</protein>
<dbReference type="PANTHER" id="PTHR35936:SF17">
    <property type="entry name" value="ARGININE-BINDING EXTRACELLULAR PROTEIN ARTP"/>
    <property type="match status" value="1"/>
</dbReference>
<dbReference type="Gene3D" id="3.40.190.10">
    <property type="entry name" value="Periplasmic binding protein-like II"/>
    <property type="match status" value="2"/>
</dbReference>
<evidence type="ECO:0000259" key="2">
    <source>
        <dbReference type="SMART" id="SM00062"/>
    </source>
</evidence>
<evidence type="ECO:0000313" key="3">
    <source>
        <dbReference type="EMBL" id="MBB2206384.1"/>
    </source>
</evidence>
<reference evidence="3 4" key="1">
    <citation type="submission" date="2020-04" db="EMBL/GenBank/DDBJ databases">
        <title>Description of novel Gluconacetobacter.</title>
        <authorList>
            <person name="Sombolestani A."/>
        </authorList>
    </citation>
    <scope>NUCLEOTIDE SEQUENCE [LARGE SCALE GENOMIC DNA]</scope>
    <source>
        <strain evidence="3 4">LMG 27800</strain>
    </source>
</reference>
<sequence>MNTVPPRHMSRRRILGLAATGLLGGTLDGRRADATTDDPNTVLHRIISRGTLNVPVMVGEEPGYVKDPATGEWSGYYLDFLRSIASVLKVDIRTVETNWGNLAADFEAGKIDVAVGVNPNAQRALVVDYLPDPIFFDAWSVLMPPDRHVSSWSELDRPESRVVVQLGSTMQIVAGAQLPAATIVPVADRATALLEMESGRTDAVVLAVFDALQIASRRINGHPLGAVSVPRPMLRSPVMLCVAREAGNEGFISYLTAWTLEQRSLGMVRASLERGWKAAGIDVAAIPAEILE</sequence>
<accession>A0A7W4KGA7</accession>
<dbReference type="SUPFAM" id="SSF53850">
    <property type="entry name" value="Periplasmic binding protein-like II"/>
    <property type="match status" value="1"/>
</dbReference>
<dbReference type="InterPro" id="IPR001638">
    <property type="entry name" value="Solute-binding_3/MltF_N"/>
</dbReference>
<dbReference type="SMART" id="SM00062">
    <property type="entry name" value="PBPb"/>
    <property type="match status" value="1"/>
</dbReference>
<dbReference type="Pfam" id="PF00497">
    <property type="entry name" value="SBP_bac_3"/>
    <property type="match status" value="1"/>
</dbReference>
<proteinExistence type="predicted"/>
<name>A0A7W4KGA7_9PROT</name>
<gene>
    <name evidence="3" type="ORF">HLH27_15375</name>
</gene>
<dbReference type="PANTHER" id="PTHR35936">
    <property type="entry name" value="MEMBRANE-BOUND LYTIC MUREIN TRANSGLYCOSYLASE F"/>
    <property type="match status" value="1"/>
</dbReference>
<organism evidence="3 4">
    <name type="scientific">Gluconacetobacter takamatsuzukensis</name>
    <dbReference type="NCBI Taxonomy" id="1286190"/>
    <lineage>
        <taxon>Bacteria</taxon>
        <taxon>Pseudomonadati</taxon>
        <taxon>Pseudomonadota</taxon>
        <taxon>Alphaproteobacteria</taxon>
        <taxon>Acetobacterales</taxon>
        <taxon>Acetobacteraceae</taxon>
        <taxon>Gluconacetobacter</taxon>
    </lineage>
</organism>
<dbReference type="EMBL" id="JABEQK010000015">
    <property type="protein sequence ID" value="MBB2206384.1"/>
    <property type="molecule type" value="Genomic_DNA"/>
</dbReference>
<comment type="caution">
    <text evidence="3">The sequence shown here is derived from an EMBL/GenBank/DDBJ whole genome shotgun (WGS) entry which is preliminary data.</text>
</comment>
<dbReference type="Proteomes" id="UP000540556">
    <property type="component" value="Unassembled WGS sequence"/>
</dbReference>
<dbReference type="PROSITE" id="PS51318">
    <property type="entry name" value="TAT"/>
    <property type="match status" value="1"/>
</dbReference>
<dbReference type="RefSeq" id="WP_182950923.1">
    <property type="nucleotide sequence ID" value="NZ_JABEQK010000015.1"/>
</dbReference>
<keyword evidence="4" id="KW-1185">Reference proteome</keyword>
<evidence type="ECO:0000256" key="1">
    <source>
        <dbReference type="ARBA" id="ARBA00022729"/>
    </source>
</evidence>
<keyword evidence="1" id="KW-0732">Signal</keyword>
<dbReference type="AlphaFoldDB" id="A0A7W4KGA7"/>
<evidence type="ECO:0000313" key="4">
    <source>
        <dbReference type="Proteomes" id="UP000540556"/>
    </source>
</evidence>